<comment type="caution">
    <text evidence="6">The sequence shown here is derived from an EMBL/GenBank/DDBJ whole genome shotgun (WGS) entry which is preliminary data.</text>
</comment>
<sequence length="489" mass="55013">MRIWKALYYCFWLSDKPLVQQELADNLGRIPLSVGYNTAFLYIQSFWKTILREWNQIDRHSPNNPKYPDGIRSHVSDILMDEIIRYYTEFQDSITDIDLALESVIEPFLQFLYTTPNPRLFSSFKRDIADYPFVEYNQDPEDPEDSQLDPLLISMGNYFLFSFKKVTEDPSLDPFKAETLQSICDKYSNTFPSLSEMECISSETESSDTQASSSNSEPKGTLTLEKAFVPHKIIKHSSEPILDLASDKTEETSMLSSSNSKKINKNHVDTPQSSSSISSNEDSEIKITPKGSKHKKSKKSPKKSPVVEGVSTDTVTNELVSNPPPSKQELVTLQSVASISVNKSKRKFSSDSDTNQSPLNSTNSSSSVSKSERKVKKTKRDHEFSVSPQNSISSFSGSSTKLSSEEGTSTPTEKKFTWALERNSTKRFQKKVPISPMVQEIDFSITPKRSALKKYSSYDSKDSDITPSKKVKSPKNKANSMILANLSSN</sequence>
<dbReference type="PANTHER" id="PTHR13026:SF0">
    <property type="entry name" value="RIBOSOMAL RNA PROCESSING 1B"/>
    <property type="match status" value="1"/>
</dbReference>
<dbReference type="Proteomes" id="UP000187455">
    <property type="component" value="Unassembled WGS sequence"/>
</dbReference>
<dbReference type="GO" id="GO:0030688">
    <property type="term" value="C:preribosome, small subunit precursor"/>
    <property type="evidence" value="ECO:0007669"/>
    <property type="project" value="InterPro"/>
</dbReference>
<gene>
    <name evidence="6" type="ORF">AYI68_g7574</name>
</gene>
<keyword evidence="7" id="KW-1185">Reference proteome</keyword>
<evidence type="ECO:0000256" key="3">
    <source>
        <dbReference type="ARBA" id="ARBA00022552"/>
    </source>
</evidence>
<dbReference type="EMBL" id="LSSL01006590">
    <property type="protein sequence ID" value="OLY78378.1"/>
    <property type="molecule type" value="Genomic_DNA"/>
</dbReference>
<name>A0A1R0GNC4_9FUNG</name>
<evidence type="ECO:0000313" key="7">
    <source>
        <dbReference type="Proteomes" id="UP000187455"/>
    </source>
</evidence>
<feature type="compositionally biased region" description="Low complexity" evidence="5">
    <location>
        <begin position="360"/>
        <end position="369"/>
    </location>
</feature>
<feature type="compositionally biased region" description="Polar residues" evidence="5">
    <location>
        <begin position="311"/>
        <end position="320"/>
    </location>
</feature>
<comment type="similarity">
    <text evidence="2">Belongs to the RRP1 family.</text>
</comment>
<protein>
    <submittedName>
        <fullName evidence="6">Ribosomal RNA processing protein 1-like protein</fullName>
    </submittedName>
</protein>
<dbReference type="OrthoDB" id="5591602at2759"/>
<evidence type="ECO:0000256" key="5">
    <source>
        <dbReference type="SAM" id="MobiDB-lite"/>
    </source>
</evidence>
<feature type="region of interest" description="Disordered" evidence="5">
    <location>
        <begin position="451"/>
        <end position="489"/>
    </location>
</feature>
<evidence type="ECO:0000256" key="1">
    <source>
        <dbReference type="ARBA" id="ARBA00004123"/>
    </source>
</evidence>
<dbReference type="GO" id="GO:0005634">
    <property type="term" value="C:nucleus"/>
    <property type="evidence" value="ECO:0007669"/>
    <property type="project" value="UniProtKB-SubCell"/>
</dbReference>
<keyword evidence="4" id="KW-0539">Nucleus</keyword>
<organism evidence="6 7">
    <name type="scientific">Smittium mucronatum</name>
    <dbReference type="NCBI Taxonomy" id="133383"/>
    <lineage>
        <taxon>Eukaryota</taxon>
        <taxon>Fungi</taxon>
        <taxon>Fungi incertae sedis</taxon>
        <taxon>Zoopagomycota</taxon>
        <taxon>Kickxellomycotina</taxon>
        <taxon>Harpellomycetes</taxon>
        <taxon>Harpellales</taxon>
        <taxon>Legeriomycetaceae</taxon>
        <taxon>Smittium</taxon>
    </lineage>
</organism>
<evidence type="ECO:0000313" key="6">
    <source>
        <dbReference type="EMBL" id="OLY78378.1"/>
    </source>
</evidence>
<dbReference type="Pfam" id="PF05997">
    <property type="entry name" value="Nop52"/>
    <property type="match status" value="2"/>
</dbReference>
<feature type="compositionally biased region" description="Polar residues" evidence="5">
    <location>
        <begin position="329"/>
        <end position="342"/>
    </location>
</feature>
<feature type="compositionally biased region" description="Basic residues" evidence="5">
    <location>
        <begin position="291"/>
        <end position="302"/>
    </location>
</feature>
<feature type="compositionally biased region" description="Low complexity" evidence="5">
    <location>
        <begin position="387"/>
        <end position="402"/>
    </location>
</feature>
<dbReference type="InterPro" id="IPR010301">
    <property type="entry name" value="RRP1"/>
</dbReference>
<accession>A0A1R0GNC4</accession>
<dbReference type="STRING" id="133383.A0A1R0GNC4"/>
<evidence type="ECO:0000256" key="4">
    <source>
        <dbReference type="ARBA" id="ARBA00023242"/>
    </source>
</evidence>
<proteinExistence type="inferred from homology"/>
<reference evidence="6 7" key="1">
    <citation type="journal article" date="2016" name="Mol. Biol. Evol.">
        <title>Genome-Wide Survey of Gut Fungi (Harpellales) Reveals the First Horizontally Transferred Ubiquitin Gene from a Mosquito Host.</title>
        <authorList>
            <person name="Wang Y."/>
            <person name="White M.M."/>
            <person name="Kvist S."/>
            <person name="Moncalvo J.M."/>
        </authorList>
    </citation>
    <scope>NUCLEOTIDE SEQUENCE [LARGE SCALE GENOMIC DNA]</scope>
    <source>
        <strain evidence="6 7">ALG-7-W6</strain>
    </source>
</reference>
<feature type="region of interest" description="Disordered" evidence="5">
    <location>
        <begin position="198"/>
        <end position="220"/>
    </location>
</feature>
<feature type="compositionally biased region" description="Polar residues" evidence="5">
    <location>
        <begin position="201"/>
        <end position="218"/>
    </location>
</feature>
<comment type="subcellular location">
    <subcellularLocation>
        <location evidence="1">Nucleus</location>
    </subcellularLocation>
</comment>
<dbReference type="AlphaFoldDB" id="A0A1R0GNC4"/>
<dbReference type="PANTHER" id="PTHR13026">
    <property type="entry name" value="NNP-1 PROTEIN NOVEL NUCLEAR PROTEIN 1 NOP52"/>
    <property type="match status" value="1"/>
</dbReference>
<feature type="region of interest" description="Disordered" evidence="5">
    <location>
        <begin position="252"/>
        <end position="418"/>
    </location>
</feature>
<evidence type="ECO:0000256" key="2">
    <source>
        <dbReference type="ARBA" id="ARBA00006374"/>
    </source>
</evidence>
<dbReference type="GO" id="GO:0006364">
    <property type="term" value="P:rRNA processing"/>
    <property type="evidence" value="ECO:0007669"/>
    <property type="project" value="UniProtKB-KW"/>
</dbReference>
<keyword evidence="3" id="KW-0698">rRNA processing</keyword>